<name>A0A2P2M1G5_RHIMU</name>
<accession>A0A2P2M1G5</accession>
<sequence>MWRVPHAIPCTVARYNKANCFSLVSRVKPQIIPFAFGSAIGDLHHHKLNSLKL</sequence>
<protein>
    <submittedName>
        <fullName evidence="1">FGGY carbohydrate kinase domain-containing protein isoform X2</fullName>
    </submittedName>
</protein>
<keyword evidence="1" id="KW-0808">Transferase</keyword>
<evidence type="ECO:0000313" key="1">
    <source>
        <dbReference type="EMBL" id="MBX24063.1"/>
    </source>
</evidence>
<reference evidence="1" key="1">
    <citation type="submission" date="2018-02" db="EMBL/GenBank/DDBJ databases">
        <title>Rhizophora mucronata_Transcriptome.</title>
        <authorList>
            <person name="Meera S.P."/>
            <person name="Sreeshan A."/>
            <person name="Augustine A."/>
        </authorList>
    </citation>
    <scope>NUCLEOTIDE SEQUENCE</scope>
    <source>
        <tissue evidence="1">Leaf</tissue>
    </source>
</reference>
<organism evidence="1">
    <name type="scientific">Rhizophora mucronata</name>
    <name type="common">Asiatic mangrove</name>
    <dbReference type="NCBI Taxonomy" id="61149"/>
    <lineage>
        <taxon>Eukaryota</taxon>
        <taxon>Viridiplantae</taxon>
        <taxon>Streptophyta</taxon>
        <taxon>Embryophyta</taxon>
        <taxon>Tracheophyta</taxon>
        <taxon>Spermatophyta</taxon>
        <taxon>Magnoliopsida</taxon>
        <taxon>eudicotyledons</taxon>
        <taxon>Gunneridae</taxon>
        <taxon>Pentapetalae</taxon>
        <taxon>rosids</taxon>
        <taxon>fabids</taxon>
        <taxon>Malpighiales</taxon>
        <taxon>Rhizophoraceae</taxon>
        <taxon>Rhizophora</taxon>
    </lineage>
</organism>
<dbReference type="AlphaFoldDB" id="A0A2P2M1G5"/>
<dbReference type="GO" id="GO:0016301">
    <property type="term" value="F:kinase activity"/>
    <property type="evidence" value="ECO:0007669"/>
    <property type="project" value="UniProtKB-KW"/>
</dbReference>
<keyword evidence="1" id="KW-0418">Kinase</keyword>
<dbReference type="EMBL" id="GGEC01043579">
    <property type="protein sequence ID" value="MBX24063.1"/>
    <property type="molecule type" value="Transcribed_RNA"/>
</dbReference>
<proteinExistence type="predicted"/>